<feature type="compositionally biased region" description="Polar residues" evidence="5">
    <location>
        <begin position="2622"/>
        <end position="2636"/>
    </location>
</feature>
<feature type="domain" description="Carrier" evidence="6">
    <location>
        <begin position="287"/>
        <end position="363"/>
    </location>
</feature>
<dbReference type="InterPro" id="IPR042099">
    <property type="entry name" value="ANL_N_sf"/>
</dbReference>
<dbReference type="Proteomes" id="UP000294847">
    <property type="component" value="Chromosome 4"/>
</dbReference>
<proteinExistence type="inferred from homology"/>
<feature type="domain" description="Carrier" evidence="6">
    <location>
        <begin position="37"/>
        <end position="113"/>
    </location>
</feature>
<dbReference type="Gene3D" id="1.10.1200.10">
    <property type="entry name" value="ACP-like"/>
    <property type="match status" value="3"/>
</dbReference>
<reference evidence="7 8" key="1">
    <citation type="journal article" date="2019" name="Mol. Biol. Evol.">
        <title>Blast fungal genomes show frequent chromosomal changes, gene gains and losses, and effector gene turnover.</title>
        <authorList>
            <person name="Gomez Luciano L.B."/>
            <person name="Jason Tsai I."/>
            <person name="Chuma I."/>
            <person name="Tosa Y."/>
            <person name="Chen Y.H."/>
            <person name="Li J.Y."/>
            <person name="Li M.Y."/>
            <person name="Jade Lu M.Y."/>
            <person name="Nakayashiki H."/>
            <person name="Li W.H."/>
        </authorList>
    </citation>
    <scope>NUCLEOTIDE SEQUENCE [LARGE SCALE GENOMIC DNA]</scope>
    <source>
        <strain evidence="7">MZ5-1-6</strain>
    </source>
</reference>
<feature type="region of interest" description="Disordered" evidence="5">
    <location>
        <begin position="2605"/>
        <end position="2676"/>
    </location>
</feature>
<dbReference type="Gene3D" id="3.30.300.30">
    <property type="match status" value="2"/>
</dbReference>
<accession>A0A4P7NFS6</accession>
<organism evidence="7 8">
    <name type="scientific">Pyricularia oryzae</name>
    <name type="common">Rice blast fungus</name>
    <name type="synonym">Magnaporthe oryzae</name>
    <dbReference type="NCBI Taxonomy" id="318829"/>
    <lineage>
        <taxon>Eukaryota</taxon>
        <taxon>Fungi</taxon>
        <taxon>Dikarya</taxon>
        <taxon>Ascomycota</taxon>
        <taxon>Pezizomycotina</taxon>
        <taxon>Sordariomycetes</taxon>
        <taxon>Sordariomycetidae</taxon>
        <taxon>Magnaporthales</taxon>
        <taxon>Pyriculariaceae</taxon>
        <taxon>Pyricularia</taxon>
    </lineage>
</organism>
<dbReference type="Pfam" id="PF00668">
    <property type="entry name" value="Condensation"/>
    <property type="match status" value="3"/>
</dbReference>
<feature type="compositionally biased region" description="Polar residues" evidence="5">
    <location>
        <begin position="2702"/>
        <end position="2714"/>
    </location>
</feature>
<feature type="region of interest" description="Disordered" evidence="5">
    <location>
        <begin position="1920"/>
        <end position="1971"/>
    </location>
</feature>
<evidence type="ECO:0000313" key="8">
    <source>
        <dbReference type="Proteomes" id="UP000294847"/>
    </source>
</evidence>
<dbReference type="InterPro" id="IPR009081">
    <property type="entry name" value="PP-bd_ACP"/>
</dbReference>
<dbReference type="InterPro" id="IPR023213">
    <property type="entry name" value="CAT-like_dom_sf"/>
</dbReference>
<feature type="compositionally biased region" description="Pro residues" evidence="5">
    <location>
        <begin position="2653"/>
        <end position="2663"/>
    </location>
</feature>
<dbReference type="InterPro" id="IPR001242">
    <property type="entry name" value="Condensation_dom"/>
</dbReference>
<dbReference type="PANTHER" id="PTHR45398">
    <property type="match status" value="1"/>
</dbReference>
<feature type="region of interest" description="Disordered" evidence="5">
    <location>
        <begin position="2439"/>
        <end position="2460"/>
    </location>
</feature>
<dbReference type="PROSITE" id="PS50075">
    <property type="entry name" value="CARRIER"/>
    <property type="match status" value="2"/>
</dbReference>
<feature type="compositionally biased region" description="Low complexity" evidence="5">
    <location>
        <begin position="1927"/>
        <end position="1946"/>
    </location>
</feature>
<evidence type="ECO:0000259" key="6">
    <source>
        <dbReference type="PROSITE" id="PS50075"/>
    </source>
</evidence>
<dbReference type="InterPro" id="IPR045851">
    <property type="entry name" value="AMP-bd_C_sf"/>
</dbReference>
<feature type="compositionally biased region" description="Polar residues" evidence="5">
    <location>
        <begin position="1947"/>
        <end position="1962"/>
    </location>
</feature>
<comment type="similarity">
    <text evidence="4">Belongs to the NRP synthetase family.</text>
</comment>
<evidence type="ECO:0000313" key="7">
    <source>
        <dbReference type="EMBL" id="QBZ60755.1"/>
    </source>
</evidence>
<feature type="compositionally biased region" description="Low complexity" evidence="5">
    <location>
        <begin position="2731"/>
        <end position="2750"/>
    </location>
</feature>
<keyword evidence="3" id="KW-0436">Ligase</keyword>
<evidence type="ECO:0000256" key="4">
    <source>
        <dbReference type="ARBA" id="ARBA00029454"/>
    </source>
</evidence>
<dbReference type="Gene3D" id="3.40.50.12780">
    <property type="entry name" value="N-terminal domain of ligase-like"/>
    <property type="match status" value="1"/>
</dbReference>
<feature type="region of interest" description="Disordered" evidence="5">
    <location>
        <begin position="2812"/>
        <end position="2875"/>
    </location>
</feature>
<dbReference type="FunFam" id="3.30.559.10:FF:000016">
    <property type="entry name" value="Nonribosomal peptide synthase Pes1"/>
    <property type="match status" value="1"/>
</dbReference>
<feature type="region of interest" description="Disordered" evidence="5">
    <location>
        <begin position="2702"/>
        <end position="2750"/>
    </location>
</feature>
<dbReference type="EMBL" id="CP034207">
    <property type="protein sequence ID" value="QBZ60755.1"/>
    <property type="molecule type" value="Genomic_DNA"/>
</dbReference>
<dbReference type="SUPFAM" id="SSF52777">
    <property type="entry name" value="CoA-dependent acyltransferases"/>
    <property type="match status" value="6"/>
</dbReference>
<dbReference type="FunFam" id="3.30.300.30:FF:000015">
    <property type="entry name" value="Nonribosomal peptide synthase SidD"/>
    <property type="match status" value="1"/>
</dbReference>
<dbReference type="InterPro" id="IPR000873">
    <property type="entry name" value="AMP-dep_synth/lig_dom"/>
</dbReference>
<keyword evidence="1" id="KW-0596">Phosphopantetheine</keyword>
<protein>
    <recommendedName>
        <fullName evidence="6">Carrier domain-containing protein</fullName>
    </recommendedName>
</protein>
<keyword evidence="2" id="KW-0597">Phosphoprotein</keyword>
<dbReference type="Gene3D" id="3.30.559.10">
    <property type="entry name" value="Chloramphenicol acetyltransferase-like domain"/>
    <property type="match status" value="3"/>
</dbReference>
<name>A0A4P7NFS6_PYROR</name>
<dbReference type="GO" id="GO:0016874">
    <property type="term" value="F:ligase activity"/>
    <property type="evidence" value="ECO:0007669"/>
    <property type="project" value="UniProtKB-KW"/>
</dbReference>
<feature type="compositionally biased region" description="Low complexity" evidence="5">
    <location>
        <begin position="2448"/>
        <end position="2457"/>
    </location>
</feature>
<dbReference type="FunFam" id="3.30.559.30:FF:000002">
    <property type="entry name" value="Nonribosomal peptide synthase Pes1"/>
    <property type="match status" value="1"/>
</dbReference>
<evidence type="ECO:0000256" key="5">
    <source>
        <dbReference type="SAM" id="MobiDB-lite"/>
    </source>
</evidence>
<dbReference type="InterPro" id="IPR036736">
    <property type="entry name" value="ACP-like_sf"/>
</dbReference>
<gene>
    <name evidence="7" type="ORF">PoMZ_07697</name>
</gene>
<dbReference type="SUPFAM" id="SSF56801">
    <property type="entry name" value="Acetyl-CoA synthetase-like"/>
    <property type="match status" value="1"/>
</dbReference>
<feature type="compositionally biased region" description="Polar residues" evidence="5">
    <location>
        <begin position="2852"/>
        <end position="2862"/>
    </location>
</feature>
<evidence type="ECO:0000256" key="3">
    <source>
        <dbReference type="ARBA" id="ARBA00022598"/>
    </source>
</evidence>
<dbReference type="PANTHER" id="PTHR45398:SF1">
    <property type="entry name" value="ENZYME, PUTATIVE (JCVI)-RELATED"/>
    <property type="match status" value="1"/>
</dbReference>
<evidence type="ECO:0000256" key="2">
    <source>
        <dbReference type="ARBA" id="ARBA00022553"/>
    </source>
</evidence>
<evidence type="ECO:0000256" key="1">
    <source>
        <dbReference type="ARBA" id="ARBA00022450"/>
    </source>
</evidence>
<dbReference type="SUPFAM" id="SSF47336">
    <property type="entry name" value="ACP-like"/>
    <property type="match status" value="3"/>
</dbReference>
<sequence length="2875" mass="316159">MSAFIQPALGSPKPLLPRIDTTNTRYEHESNPKTFNSANESVEARLVWAIGDILGIDSTSIQMVDSFTDLGGCERTAARLSTTCRDLGLEVDSSDIMNCFTLAELQTRITPCSREVSPQNVPTSGSLAIQPLKLRTDNVAASQARYSVAPSTAISEVHFDHESFICDEESVSRAVIIKPRAGFFDGKQVVFLSLAGLQVPGTPTSDIEVIPQTKMFLAGTKVASIRHDLEAAAIATDLPDIWIVLRQLPVTEHGALDRRKLRTWLQNINQETYQHIMSLDTEETLQQPLTDSERALQKAVSNALQAPREEIGMNFSFAQLGGDEVSAMQVVARSKSDGIFLSATELLQNSSLAQLAAMATSRGEMPRGWDGEPEGEHFDLSPMQQLYFMTTMGGDSRYRVGKDGNYRYNQSLLLRVKKNFGFDNISAAVQALVGHHTMLRSRFYRTAEGGWTQRTVAPSNNSYAMQFSTIGNNKELEIVIARSQAMIDIESGPVFAVDHIQTTDDYQMIYLVAHHLVVDLLSWRVILDDLNELLMSGSLLSHRSMPFQKWNELQKKEIEQTEITSPLPAGTPVGNYAYWGLQDVSNTYADASELGFSLSPELTTILQSTCNRVFRTECADIYLAAILLSFSQTFHDRSVPVIWNQEHGREVSDPSIDISDTVGWFTTLSPVGSVLAGTGNDFIDVLRRLKDVRRALPRRGAQYFASKFFKFGGPDLFTEDWPFELIFNYAGSLERLEESNGVLEQIPFPGRTLASKTSNIGPNVGRIALFEVSAMVSQGSAHVKLVYNRRSRHQDLISQWIQNFEHLLLEAIGRLRYHTQELTMSDVPQLDVTYDGLRKLNYERTSLLNLTSVRDIEAVYPVTAVQQGILVKQAVDQEASYLHAIYEFSSLTGRPINISQLCAAWQNVTTKHAALRTVFIDSVTETGVYDQVVLRRTSPSMLFIDVTSGEDPSESLNNLPALPSRTSGQTQHRLAVCNTPTKTLVKLDINEALCDPQSLNVIFLDLRRAYTTNQPLPEPTGLTYPDYLKFLESARTSQSLDFWIGRLAGAEPCLFPRLTQESPKPVFENYSFDLEVDGSMFVEFARSRNVTPDAVLRLGWGLVLRVFSGKDNVCFGYRATGREAASGGPSMRNAVGCFSNTVACNFDLSPYNSLANVLAIVEEQYVASLRHQHVSIPEIHHVLGKRGNDQLFNSVVSFTNEPSELRSRHTGQADFELNSVSHRETSCYDLAINVRLGSGRLVVDIGSLSLVGEREAPNIANTLSKALRTIMEDPASSIQGINLFTDRDYAQVVAWANERAPPEPRVAVVHELVETNARGNPHAMAVCAWDGQLTYGKLDDLSTRLAQRLSEAGVTTGVTVPLLLEKSVWSPVAMLAVLKAGGAFVTIDSADLSMIQPIFDNISSRVAIECDNAGGVLRNLFDTVIVLNGELMTQLKLQAPRHVESLATEDDAACVFFTPSNSREVRGTAFTHGALSIALLTQGPAASINYGSRVMQLSSYNIDIAISEVFATLVNGGCVCIPNETERVFDYVGAVRRMEVNWSYMTPHLSRKLNLEHLPSLKTVCFRTRSLDEDTYAPWAGKKKVIFAYGAPDVCPLGISFMEVHGPHQLNRIGTPLAGNFWLVNPEDHRNLMPIGSIGELVVEGPTLGCSFARGQMDRTHWNAAEFSGSAPGKNTRYFKTGHRMRYTDGGALQLVSQKREDIEIDGSLVVLSEVEQSLRRCLGQGMDVVVEAIAFKGSKAPPVLTAFVELGSMFDGPEDLQRLSHVTRERIFKAKRVAETGMRNKVPHHMIPQIFVPVKDLPITSSLKVNRRRLQKTIHGLSREQLLSLSSVPNPNEVQTVGTTSLPLTQTEERMRRIWAHVLNIEDETTISAVDGFIKAGGDDILAAKLVVCCRQEDIAISIADVLRDMPLTDLCRPVTAGDSRSNVQSFSTASSTSTRPTSTSQAGSEDITPTQNNSHASVAPAIVDPEKKARDDRLRGVLATKVGVETKEIKDVAEASSMQSRYIESGMLRGRANINYFVFSFHGPVDHRKLEEACQTLITIHPILRTAFVPYKRRMYQVVLKTPPADFNRYLCPSWRLAAFAEKVIKKDQSTPIAFSAPMTKFILLDGGKQSTLLLRLSKAQYDDLSVALLVKDLKKLYDGAQNPPRRPTYAEFIRCAHISNKQGAEEYWKLLLDGANMTRVVAHSKPHQLTNHVKTIRQRIAVPSLAHLGISFETILKAGWAMTLAELSGTADVVFGEIVDGRQIRLSGGQSVAGVLGPTANTTAVRVRFPEGDGRLSPLDLLQYVHGQRIAGIPFENFGFLDLVERCTSWPYWMRFSTVVQHQYEETTVVPSESKLFHLGKGGDAGALCKFSIIESRAQDVPDMFIHSMARGGITANDNSNIELNITFCENRIPVSFAEETLRILIGNVAVLTSGSIMHVVIPSAAQYKSKRPQIPLPQMPSTTLTPSSPVSHRLPASDMEAIQRVISKCWAAASLDPSSLGVPEEHREHAAFYDLWGSLVPASQLSSFLTREIPKLGLLGVGVDFGVTMEEIADNPTMARQLDLIVRKAALALPKSAPLPSSPSRNSHTYHLSLDSSRKVAAPLSSPSRNIASKAVSKLTSKLKGSSADKEASRSSLKLPTRQDQQVPFSAPPFKSSFDTSARTPSPPREQPPVPTGGAESPRLPYSAPYNAQDELERQLDRVLNEITAANESALNTGRSTRNASIDNDGVQMQRGGSTGTYSSGVDSLTDGSSTTTHSTTSSDFENAVYASLPGYFGGGSNVSVQKAPVVSPASSSARTPRTPRSTQYRQKFYGQNISIKPLPHTIPEGGIDDVVSPLSPPQGHRRFFSAGGGHSRYHHQRGDSSLVTPITTQGPPPPYMDYPRRG</sequence>
<dbReference type="Pfam" id="PF00501">
    <property type="entry name" value="AMP-binding"/>
    <property type="match status" value="1"/>
</dbReference>
<dbReference type="Gene3D" id="3.30.559.30">
    <property type="entry name" value="Nonribosomal peptide synthetase, condensation domain"/>
    <property type="match status" value="3"/>
</dbReference>